<keyword evidence="2" id="KW-1185">Reference proteome</keyword>
<protein>
    <submittedName>
        <fullName evidence="1">Uncharacterized protein YneR</fullName>
    </submittedName>
</protein>
<sequence length="119" mass="13493">MKLVVSEAAQAWYAEEMGLTPTTGIRFFGKVYGNSPVHENFSLGMEVAEPSRPLVMTEVKGTKFFIEESDEWYFDGYDFYVDYDEKLQEPTYHYEPAAGSHAPHADYIVDTTTGSSKKD</sequence>
<accession>A0A1T4L7V7</accession>
<name>A0A1T4L7V7_9LACT</name>
<dbReference type="EMBL" id="FUWO01000007">
    <property type="protein sequence ID" value="SJZ50806.1"/>
    <property type="molecule type" value="Genomic_DNA"/>
</dbReference>
<gene>
    <name evidence="1" type="ORF">SAMN02746011_00986</name>
</gene>
<dbReference type="AlphaFoldDB" id="A0A1T4L7V7"/>
<reference evidence="2" key="1">
    <citation type="submission" date="2017-02" db="EMBL/GenBank/DDBJ databases">
        <authorList>
            <person name="Varghese N."/>
            <person name="Submissions S."/>
        </authorList>
    </citation>
    <scope>NUCLEOTIDE SEQUENCE [LARGE SCALE GENOMIC DNA]</scope>
    <source>
        <strain evidence="2">DSM 15739</strain>
    </source>
</reference>
<dbReference type="Proteomes" id="UP000189941">
    <property type="component" value="Unassembled WGS sequence"/>
</dbReference>
<organism evidence="1 2">
    <name type="scientific">Globicatella sulfidifaciens DSM 15739</name>
    <dbReference type="NCBI Taxonomy" id="1121925"/>
    <lineage>
        <taxon>Bacteria</taxon>
        <taxon>Bacillati</taxon>
        <taxon>Bacillota</taxon>
        <taxon>Bacilli</taxon>
        <taxon>Lactobacillales</taxon>
        <taxon>Aerococcaceae</taxon>
        <taxon>Globicatella</taxon>
    </lineage>
</organism>
<dbReference type="RefSeq" id="WP_078755755.1">
    <property type="nucleotide sequence ID" value="NZ_FUWO01000007.1"/>
</dbReference>
<dbReference type="OrthoDB" id="1645729at2"/>
<dbReference type="SUPFAM" id="SSF89360">
    <property type="entry name" value="HesB-like domain"/>
    <property type="match status" value="1"/>
</dbReference>
<dbReference type="STRING" id="1121925.SAMN02746011_00986"/>
<dbReference type="InterPro" id="IPR035903">
    <property type="entry name" value="HesB-like_dom_sf"/>
</dbReference>
<proteinExistence type="predicted"/>
<evidence type="ECO:0000313" key="2">
    <source>
        <dbReference type="Proteomes" id="UP000189941"/>
    </source>
</evidence>
<evidence type="ECO:0000313" key="1">
    <source>
        <dbReference type="EMBL" id="SJZ50806.1"/>
    </source>
</evidence>